<accession>A0A6J0SK70</accession>
<organism evidence="3 4">
    <name type="scientific">Pogona vitticeps</name>
    <name type="common">central bearded dragon</name>
    <dbReference type="NCBI Taxonomy" id="103695"/>
    <lineage>
        <taxon>Eukaryota</taxon>
        <taxon>Metazoa</taxon>
        <taxon>Chordata</taxon>
        <taxon>Craniata</taxon>
        <taxon>Vertebrata</taxon>
        <taxon>Euteleostomi</taxon>
        <taxon>Lepidosauria</taxon>
        <taxon>Squamata</taxon>
        <taxon>Bifurcata</taxon>
        <taxon>Unidentata</taxon>
        <taxon>Episquamata</taxon>
        <taxon>Toxicofera</taxon>
        <taxon>Iguania</taxon>
        <taxon>Acrodonta</taxon>
        <taxon>Agamidae</taxon>
        <taxon>Amphibolurinae</taxon>
        <taxon>Pogona</taxon>
    </lineage>
</organism>
<gene>
    <name evidence="4" type="primary">LOC110070727</name>
</gene>
<sequence length="1016" mass="115902">MANEPRRLSALDIQFQAELMEGVKQEELDSVGLEPEKGPEGIPAGMPGEFGGRNPSQRGKWDMREGLQQTWEAQWQDFLKTMESEQSSHRVPRFAGSVPNGHARDFLPHFEGATGIRDQPAEPLSGLGSEISRTESNPWVKPGGGGMKVKEEEEEEENLENSDLQRLRFRIFSYQEAKEPREAYERLRELCRQWLQPEKRTKRQVVELVILEQFLAILPKEMQSWVRKSGPETCSQAVALAEQFLLRPQEGERPEEQVLGPSRKETSDLVEGEEVFQDDWQPPFFQEIKQEDDLADIFLGAVTAAAKVTIRPTKIADRAQPPHHEVGHERMIEEAEEEMEEQEPTTSTTFAQPWVPWFGFEKAVTFMRQKGKNVIVQCNYCLPLFKTLSSAISSSSNVKQHFKKAHPKELQAILEIVGGRTGRRRRPELTCEDEEEGSPAMKMARTRSDFRRWECGRDISFQKVFDQKLLDYVVEETVPLQTVDKPTFRALVCLGLPKDLTLMCAKTLREKIEQKAADMRETLTKRMGGVSYVATTADCWTSGQRRFLSVTAHWINPATMKRECGALACKRLKGPRTYGVLAKALHGVHVQYRIDDKVVATVTDNGSHFVRALQVSKAREPAAEAAIDDGNQEEAKVEYLPISEILDTDDEEEEDAGDEEEFFCLPPQQRCASHTLNLVVTEDLQALIPDSCKHSPVGPFKKHFRALVGKCSKLWSKQSQSEEIAEYIHQQCGTRLKVPDKTQWHSTFEALKQLNELLSTRPQKVDAVRDHCGVARITDAERLVLEEYTEIMAPLARSLDILQHKNSLFMAYLLPTLYSLDRKLQRLEDRPEPYTYCLPLLKGLRKALRNRFAPIWEDKKLLLASCLHPLFKLDWLPLDTSETNRSALEALMKAEIKALNMEDKDQPSEKEQEDDSDQDFFFDVTEPTRRSAAEEEISRYLKTPRRELSTSSLEDFPRILQIFLKYNTSVPSSAALESLFGPEGSVMTVENHSLSDEVFEQLVLLKQNRRLSTSLL</sequence>
<dbReference type="Gene3D" id="1.10.4020.10">
    <property type="entry name" value="DNA breaking-rejoining enzymes"/>
    <property type="match status" value="1"/>
</dbReference>
<evidence type="ECO:0000313" key="4">
    <source>
        <dbReference type="RefSeq" id="XP_020634104.2"/>
    </source>
</evidence>
<dbReference type="CDD" id="cd07936">
    <property type="entry name" value="SCAN"/>
    <property type="match status" value="1"/>
</dbReference>
<dbReference type="InterPro" id="IPR003309">
    <property type="entry name" value="SCAN_dom"/>
</dbReference>
<feature type="domain" description="SCAN box" evidence="2">
    <location>
        <begin position="166"/>
        <end position="244"/>
    </location>
</feature>
<protein>
    <submittedName>
        <fullName evidence="4">Uncharacterized protein isoform X1</fullName>
    </submittedName>
</protein>
<feature type="region of interest" description="Disordered" evidence="1">
    <location>
        <begin position="29"/>
        <end position="60"/>
    </location>
</feature>
<dbReference type="SUPFAM" id="SSF53098">
    <property type="entry name" value="Ribonuclease H-like"/>
    <property type="match status" value="1"/>
</dbReference>
<dbReference type="Proteomes" id="UP001652642">
    <property type="component" value="Chromosome 2"/>
</dbReference>
<dbReference type="Pfam" id="PF02023">
    <property type="entry name" value="SCAN"/>
    <property type="match status" value="1"/>
</dbReference>
<dbReference type="RefSeq" id="XP_020634104.2">
    <property type="nucleotide sequence ID" value="XM_020778445.2"/>
</dbReference>
<dbReference type="InterPro" id="IPR012337">
    <property type="entry name" value="RNaseH-like_sf"/>
</dbReference>
<dbReference type="PROSITE" id="PS50804">
    <property type="entry name" value="SCAN_BOX"/>
    <property type="match status" value="1"/>
</dbReference>
<reference evidence="3" key="1">
    <citation type="submission" date="2025-05" db="UniProtKB">
        <authorList>
            <consortium name="RefSeq"/>
        </authorList>
    </citation>
    <scope>NUCLEOTIDE SEQUENCE [LARGE SCALE GENOMIC DNA]</scope>
</reference>
<evidence type="ECO:0000256" key="1">
    <source>
        <dbReference type="SAM" id="MobiDB-lite"/>
    </source>
</evidence>
<feature type="region of interest" description="Disordered" evidence="1">
    <location>
        <begin position="113"/>
        <end position="161"/>
    </location>
</feature>
<dbReference type="PANTHER" id="PTHR47501">
    <property type="entry name" value="TRANSPOSASE-RELATED"/>
    <property type="match status" value="1"/>
</dbReference>
<dbReference type="GeneID" id="110070727"/>
<keyword evidence="3" id="KW-1185">Reference proteome</keyword>
<proteinExistence type="predicted"/>
<name>A0A6J0SK70_9SAUR</name>
<dbReference type="InterPro" id="IPR038269">
    <property type="entry name" value="SCAN_sf"/>
</dbReference>
<dbReference type="PANTHER" id="PTHR47501:SF5">
    <property type="entry name" value="HAT C-TERMINAL DIMERISATION DOMAIN-CONTAINING PROTEIN"/>
    <property type="match status" value="1"/>
</dbReference>
<dbReference type="SUPFAM" id="SSF47353">
    <property type="entry name" value="Retrovirus capsid dimerization domain-like"/>
    <property type="match status" value="1"/>
</dbReference>
<evidence type="ECO:0000313" key="3">
    <source>
        <dbReference type="Proteomes" id="UP001652642"/>
    </source>
</evidence>
<dbReference type="SMART" id="SM00431">
    <property type="entry name" value="SCAN"/>
    <property type="match status" value="1"/>
</dbReference>
<evidence type="ECO:0000259" key="2">
    <source>
        <dbReference type="PROSITE" id="PS50804"/>
    </source>
</evidence>
<dbReference type="OrthoDB" id="10057873at2759"/>
<reference evidence="4" key="2">
    <citation type="submission" date="2025-08" db="UniProtKB">
        <authorList>
            <consortium name="RefSeq"/>
        </authorList>
    </citation>
    <scope>IDENTIFICATION</scope>
</reference>